<proteinExistence type="predicted"/>
<reference evidence="2" key="1">
    <citation type="submission" date="2021-01" db="EMBL/GenBank/DDBJ databases">
        <authorList>
            <person name="Corre E."/>
            <person name="Pelletier E."/>
            <person name="Niang G."/>
            <person name="Scheremetjew M."/>
            <person name="Finn R."/>
            <person name="Kale V."/>
            <person name="Holt S."/>
            <person name="Cochrane G."/>
            <person name="Meng A."/>
            <person name="Brown T."/>
            <person name="Cohen L."/>
        </authorList>
    </citation>
    <scope>NUCLEOTIDE SEQUENCE</scope>
    <source>
        <strain evidence="2">CCMP622</strain>
    </source>
</reference>
<feature type="compositionally biased region" description="Basic and acidic residues" evidence="1">
    <location>
        <begin position="204"/>
        <end position="220"/>
    </location>
</feature>
<protein>
    <submittedName>
        <fullName evidence="2">Uncharacterized protein</fullName>
    </submittedName>
</protein>
<organism evidence="2">
    <name type="scientific">Lotharella oceanica</name>
    <dbReference type="NCBI Taxonomy" id="641309"/>
    <lineage>
        <taxon>Eukaryota</taxon>
        <taxon>Sar</taxon>
        <taxon>Rhizaria</taxon>
        <taxon>Cercozoa</taxon>
        <taxon>Chlorarachniophyceae</taxon>
        <taxon>Lotharella</taxon>
    </lineage>
</organism>
<feature type="region of interest" description="Disordered" evidence="1">
    <location>
        <begin position="1"/>
        <end position="33"/>
    </location>
</feature>
<dbReference type="EMBL" id="HBHP01001549">
    <property type="protein sequence ID" value="CAD9745861.1"/>
    <property type="molecule type" value="Transcribed_RNA"/>
</dbReference>
<dbReference type="AlphaFoldDB" id="A0A7S2X6S8"/>
<gene>
    <name evidence="2" type="ORF">LSP00402_LOCUS1012</name>
</gene>
<feature type="compositionally biased region" description="Basic and acidic residues" evidence="1">
    <location>
        <begin position="227"/>
        <end position="236"/>
    </location>
</feature>
<feature type="region of interest" description="Disordered" evidence="1">
    <location>
        <begin position="137"/>
        <end position="236"/>
    </location>
</feature>
<feature type="compositionally biased region" description="Basic residues" evidence="1">
    <location>
        <begin position="20"/>
        <end position="33"/>
    </location>
</feature>
<evidence type="ECO:0000256" key="1">
    <source>
        <dbReference type="SAM" id="MobiDB-lite"/>
    </source>
</evidence>
<sequence length="329" mass="36127">MQHGGSVQARSFPTYPNVAPRKRGPSGKGKRKRQTILRYCDVINASRMIHPSEAHVANDIIRAVHQAMDNAKDAFKAKRKKAACVSCGCLYTVVKFRNGLAGVDSASLVHHLLNNCRQFAFVERYDKMLQRMRDIKAGKTQPALAPKVRNRSMPRPSSAIAPAWQLPRPRAARPVPLPLGGSGAAAAPLSRTKKLGPTQGDTGTKSEDTDTNNDDRDMKGGRGAVDASKDFSHQRTENNSNPIIVCACVSLDIAMNEVTPYIVDCIRINLEATNLSVIEVGSPKPGVTTFDLELTYPAWNRRLEQFILEGLQQLDNSNASTPVWPLKFM</sequence>
<evidence type="ECO:0000313" key="2">
    <source>
        <dbReference type="EMBL" id="CAD9745861.1"/>
    </source>
</evidence>
<accession>A0A7S2X6S8</accession>
<name>A0A7S2X6S8_9EUKA</name>